<evidence type="ECO:0000256" key="1">
    <source>
        <dbReference type="ARBA" id="ARBA00001954"/>
    </source>
</evidence>
<dbReference type="Gene3D" id="3.60.130.10">
    <property type="entry name" value="Clavaminate synthase-like"/>
    <property type="match status" value="1"/>
</dbReference>
<dbReference type="InterPro" id="IPR010376">
    <property type="entry name" value="GBBH-like_N"/>
</dbReference>
<dbReference type="EMBL" id="GL732526">
    <property type="protein sequence ID" value="EFX88206.1"/>
    <property type="molecule type" value="Genomic_DNA"/>
</dbReference>
<dbReference type="FunFam" id="3.60.130.10:FF:000001">
    <property type="entry name" value="Trimethyllysine dioxygenase, mitochondrial"/>
    <property type="match status" value="1"/>
</dbReference>
<dbReference type="FunCoup" id="E9FXZ1">
    <property type="interactions" value="129"/>
</dbReference>
<evidence type="ECO:0000256" key="8">
    <source>
        <dbReference type="ARBA" id="ARBA00023002"/>
    </source>
</evidence>
<dbReference type="STRING" id="6669.E9FXZ1"/>
<keyword evidence="6" id="KW-0124">Carnitine biosynthesis</keyword>
<dbReference type="Pfam" id="PF02668">
    <property type="entry name" value="TauD"/>
    <property type="match status" value="1"/>
</dbReference>
<accession>E9FXZ1</accession>
<feature type="domain" description="Gamma-butyrobetaine hydroxylase-like N-terminal" evidence="11">
    <location>
        <begin position="50"/>
        <end position="130"/>
    </location>
</feature>
<dbReference type="InterPro" id="IPR042098">
    <property type="entry name" value="TauD-like_sf"/>
</dbReference>
<dbReference type="AlphaFoldDB" id="E9FXZ1"/>
<evidence type="ECO:0000256" key="3">
    <source>
        <dbReference type="ARBA" id="ARBA00005022"/>
    </source>
</evidence>
<dbReference type="CDD" id="cd00250">
    <property type="entry name" value="CAS_like"/>
    <property type="match status" value="1"/>
</dbReference>
<keyword evidence="5" id="KW-0479">Metal-binding</keyword>
<evidence type="ECO:0000256" key="2">
    <source>
        <dbReference type="ARBA" id="ARBA00001961"/>
    </source>
</evidence>
<dbReference type="OrthoDB" id="406634at2759"/>
<keyword evidence="7" id="KW-0223">Dioxygenase</keyword>
<comment type="cofactor">
    <cofactor evidence="1">
        <name>Fe(2+)</name>
        <dbReference type="ChEBI" id="CHEBI:29033"/>
    </cofactor>
</comment>
<feature type="domain" description="TauD/TfdA-like" evidence="10">
    <location>
        <begin position="155"/>
        <end position="408"/>
    </location>
</feature>
<organism evidence="12 13">
    <name type="scientific">Daphnia pulex</name>
    <name type="common">Water flea</name>
    <dbReference type="NCBI Taxonomy" id="6669"/>
    <lineage>
        <taxon>Eukaryota</taxon>
        <taxon>Metazoa</taxon>
        <taxon>Ecdysozoa</taxon>
        <taxon>Arthropoda</taxon>
        <taxon>Crustacea</taxon>
        <taxon>Branchiopoda</taxon>
        <taxon>Diplostraca</taxon>
        <taxon>Cladocera</taxon>
        <taxon>Anomopoda</taxon>
        <taxon>Daphniidae</taxon>
        <taxon>Daphnia</taxon>
    </lineage>
</organism>
<dbReference type="InterPro" id="IPR050411">
    <property type="entry name" value="AlphaKG_dependent_hydroxylases"/>
</dbReference>
<evidence type="ECO:0000256" key="7">
    <source>
        <dbReference type="ARBA" id="ARBA00022964"/>
    </source>
</evidence>
<evidence type="ECO:0000259" key="10">
    <source>
        <dbReference type="Pfam" id="PF02668"/>
    </source>
</evidence>
<dbReference type="PhylomeDB" id="E9FXZ1"/>
<dbReference type="UniPathway" id="UPA00118"/>
<gene>
    <name evidence="12" type="ORF">DAPPUDRAFT_207173</name>
</gene>
<dbReference type="GO" id="GO:0045329">
    <property type="term" value="P:carnitine biosynthetic process"/>
    <property type="evidence" value="ECO:0000318"/>
    <property type="project" value="GO_Central"/>
</dbReference>
<evidence type="ECO:0000259" key="11">
    <source>
        <dbReference type="Pfam" id="PF06155"/>
    </source>
</evidence>
<keyword evidence="13" id="KW-1185">Reference proteome</keyword>
<proteinExistence type="inferred from homology"/>
<dbReference type="SUPFAM" id="SSF51197">
    <property type="entry name" value="Clavaminate synthase-like"/>
    <property type="match status" value="1"/>
</dbReference>
<evidence type="ECO:0000256" key="9">
    <source>
        <dbReference type="ARBA" id="ARBA00023004"/>
    </source>
</evidence>
<evidence type="ECO:0000313" key="12">
    <source>
        <dbReference type="EMBL" id="EFX88206.1"/>
    </source>
</evidence>
<sequence length="434" mass="49857">MAAKHLMCRIPSCISSAISTPLTSLKPFYHTQQFVSIIRPVSTACSVGIQESTNRLVVNWKDKLTDEYPLVWLRDNCQCTACFDQSSQSRTINFSHFQVNQKFKHVATTKDAVEVQWEDGHKSAYNLEWLKQRSFNQKEQQCWLDANKAPYSTWGASFFKNIPMLDFNAVIQDDNTLLDWLHTLDVWGVCLFKNVPHSLGQVGILAKRVGFIKKTHYGEEFSVQAKANATNVAYTQGYLQLHTDLPYYEYKPGINLLHCYIQYKGNGGDSLLTDGFKIAEWLRENDPEIYKCLAETRVTWTDIGQENGNKFHKIHHAPVICESSDGTIRRINYSQPQRDSHMAVPIDQVENWYRALKKFYDMALDPEYLVTFKLQPGEMVTFDNLRILHGRTAFGEHLQGERHVQGAYVDWDEARSRIRVLKANKAANNTGRCG</sequence>
<dbReference type="Pfam" id="PF06155">
    <property type="entry name" value="GBBH-like_N"/>
    <property type="match status" value="1"/>
</dbReference>
<dbReference type="GO" id="GO:0005739">
    <property type="term" value="C:mitochondrion"/>
    <property type="evidence" value="ECO:0000318"/>
    <property type="project" value="GO_Central"/>
</dbReference>
<evidence type="ECO:0000256" key="4">
    <source>
        <dbReference type="ARBA" id="ARBA00008654"/>
    </source>
</evidence>
<reference evidence="12 13" key="1">
    <citation type="journal article" date="2011" name="Science">
        <title>The ecoresponsive genome of Daphnia pulex.</title>
        <authorList>
            <person name="Colbourne J.K."/>
            <person name="Pfrender M.E."/>
            <person name="Gilbert D."/>
            <person name="Thomas W.K."/>
            <person name="Tucker A."/>
            <person name="Oakley T.H."/>
            <person name="Tokishita S."/>
            <person name="Aerts A."/>
            <person name="Arnold G.J."/>
            <person name="Basu M.K."/>
            <person name="Bauer D.J."/>
            <person name="Caceres C.E."/>
            <person name="Carmel L."/>
            <person name="Casola C."/>
            <person name="Choi J.H."/>
            <person name="Detter J.C."/>
            <person name="Dong Q."/>
            <person name="Dusheyko S."/>
            <person name="Eads B.D."/>
            <person name="Frohlich T."/>
            <person name="Geiler-Samerotte K.A."/>
            <person name="Gerlach D."/>
            <person name="Hatcher P."/>
            <person name="Jogdeo S."/>
            <person name="Krijgsveld J."/>
            <person name="Kriventseva E.V."/>
            <person name="Kultz D."/>
            <person name="Laforsch C."/>
            <person name="Lindquist E."/>
            <person name="Lopez J."/>
            <person name="Manak J.R."/>
            <person name="Muller J."/>
            <person name="Pangilinan J."/>
            <person name="Patwardhan R.P."/>
            <person name="Pitluck S."/>
            <person name="Pritham E.J."/>
            <person name="Rechtsteiner A."/>
            <person name="Rho M."/>
            <person name="Rogozin I.B."/>
            <person name="Sakarya O."/>
            <person name="Salamov A."/>
            <person name="Schaack S."/>
            <person name="Shapiro H."/>
            <person name="Shiga Y."/>
            <person name="Skalitzky C."/>
            <person name="Smith Z."/>
            <person name="Souvorov A."/>
            <person name="Sung W."/>
            <person name="Tang Z."/>
            <person name="Tsuchiya D."/>
            <person name="Tu H."/>
            <person name="Vos H."/>
            <person name="Wang M."/>
            <person name="Wolf Y.I."/>
            <person name="Yamagata H."/>
            <person name="Yamada T."/>
            <person name="Ye Y."/>
            <person name="Shaw J.R."/>
            <person name="Andrews J."/>
            <person name="Crease T.J."/>
            <person name="Tang H."/>
            <person name="Lucas S.M."/>
            <person name="Robertson H.M."/>
            <person name="Bork P."/>
            <person name="Koonin E.V."/>
            <person name="Zdobnov E.M."/>
            <person name="Grigoriev I.V."/>
            <person name="Lynch M."/>
            <person name="Boore J.L."/>
        </authorList>
    </citation>
    <scope>NUCLEOTIDE SEQUENCE [LARGE SCALE GENOMIC DNA]</scope>
</reference>
<dbReference type="FunFam" id="3.30.2020.30:FF:000002">
    <property type="entry name" value="Putative gamma-butyrobetaine dioxygenase"/>
    <property type="match status" value="1"/>
</dbReference>
<evidence type="ECO:0000313" key="13">
    <source>
        <dbReference type="Proteomes" id="UP000000305"/>
    </source>
</evidence>
<comment type="pathway">
    <text evidence="3">Amine and polyamine biosynthesis; carnitine biosynthesis.</text>
</comment>
<dbReference type="HOGENOM" id="CLU_021859_2_0_1"/>
<dbReference type="OMA" id="QWIEALI"/>
<dbReference type="GO" id="GO:0016706">
    <property type="term" value="F:2-oxoglutarate-dependent dioxygenase activity"/>
    <property type="evidence" value="ECO:0007669"/>
    <property type="project" value="UniProtKB-ARBA"/>
</dbReference>
<dbReference type="eggNOG" id="KOG3888">
    <property type="taxonomic scope" value="Eukaryota"/>
</dbReference>
<name>E9FXZ1_DAPPU</name>
<dbReference type="Proteomes" id="UP000000305">
    <property type="component" value="Unassembled WGS sequence"/>
</dbReference>
<evidence type="ECO:0008006" key="14">
    <source>
        <dbReference type="Google" id="ProtNLM"/>
    </source>
</evidence>
<evidence type="ECO:0000256" key="6">
    <source>
        <dbReference type="ARBA" id="ARBA00022873"/>
    </source>
</evidence>
<dbReference type="InterPro" id="IPR003819">
    <property type="entry name" value="TauD/TfdA-like"/>
</dbReference>
<dbReference type="InterPro" id="IPR038492">
    <property type="entry name" value="GBBH-like_N_sf"/>
</dbReference>
<dbReference type="Gene3D" id="3.30.2020.30">
    <property type="match status" value="1"/>
</dbReference>
<comment type="similarity">
    <text evidence="4">Belongs to the gamma-BBH/TMLD family.</text>
</comment>
<keyword evidence="8" id="KW-0560">Oxidoreductase</keyword>
<dbReference type="PANTHER" id="PTHR10696:SF33">
    <property type="entry name" value="GAMMA-BUTYROBETAINE DIOXYGENASE"/>
    <property type="match status" value="1"/>
</dbReference>
<comment type="cofactor">
    <cofactor evidence="2">
        <name>L-ascorbate</name>
        <dbReference type="ChEBI" id="CHEBI:38290"/>
    </cofactor>
</comment>
<dbReference type="GO" id="GO:0046872">
    <property type="term" value="F:metal ion binding"/>
    <property type="evidence" value="ECO:0007669"/>
    <property type="project" value="UniProtKB-KW"/>
</dbReference>
<protein>
    <recommendedName>
        <fullName evidence="14">Gamma-butyrobetaine dioxygenase</fullName>
    </recommendedName>
</protein>
<evidence type="ECO:0000256" key="5">
    <source>
        <dbReference type="ARBA" id="ARBA00022723"/>
    </source>
</evidence>
<dbReference type="InParanoid" id="E9FXZ1"/>
<dbReference type="KEGG" id="dpx:DAPPUDRAFT_207173"/>
<keyword evidence="9" id="KW-0408">Iron</keyword>
<dbReference type="PANTHER" id="PTHR10696">
    <property type="entry name" value="GAMMA-BUTYROBETAINE HYDROXYLASE-RELATED"/>
    <property type="match status" value="1"/>
</dbReference>